<evidence type="ECO:0000313" key="6">
    <source>
        <dbReference type="Proteomes" id="UP001589747"/>
    </source>
</evidence>
<gene>
    <name evidence="5" type="ORF">ACFFSY_22080</name>
</gene>
<organism evidence="5 6">
    <name type="scientific">Paenibacillus aurantiacus</name>
    <dbReference type="NCBI Taxonomy" id="1936118"/>
    <lineage>
        <taxon>Bacteria</taxon>
        <taxon>Bacillati</taxon>
        <taxon>Bacillota</taxon>
        <taxon>Bacilli</taxon>
        <taxon>Bacillales</taxon>
        <taxon>Paenibacillaceae</taxon>
        <taxon>Paenibacillus</taxon>
    </lineage>
</organism>
<dbReference type="Pfam" id="PF02522">
    <property type="entry name" value="Antibiotic_NAT"/>
    <property type="match status" value="1"/>
</dbReference>
<dbReference type="EMBL" id="JBHMDO010000034">
    <property type="protein sequence ID" value="MFB9328633.1"/>
    <property type="molecule type" value="Genomic_DNA"/>
</dbReference>
<reference evidence="5 6" key="1">
    <citation type="submission" date="2024-09" db="EMBL/GenBank/DDBJ databases">
        <authorList>
            <person name="Sun Q."/>
            <person name="Mori K."/>
        </authorList>
    </citation>
    <scope>NUCLEOTIDE SEQUENCE [LARGE SCALE GENOMIC DNA]</scope>
    <source>
        <strain evidence="5 6">TISTR 2452</strain>
    </source>
</reference>
<dbReference type="PANTHER" id="PTHR11104:SF0">
    <property type="entry name" value="SPBETA PROPHAGE-DERIVED AMINOGLYCOSIDE N(3')-ACETYLTRANSFERASE-LIKE PROTEIN YOKD"/>
    <property type="match status" value="1"/>
</dbReference>
<dbReference type="EC" id="2.3.1.-" evidence="4"/>
<keyword evidence="4" id="KW-0046">Antibiotic resistance</keyword>
<comment type="caution">
    <text evidence="5">The sequence shown here is derived from an EMBL/GenBank/DDBJ whole genome shotgun (WGS) entry which is preliminary data.</text>
</comment>
<dbReference type="RefSeq" id="WP_377498406.1">
    <property type="nucleotide sequence ID" value="NZ_JBHMDO010000034.1"/>
</dbReference>
<name>A0ABV5KW41_9BACL</name>
<comment type="similarity">
    <text evidence="1 4">Belongs to the antibiotic N-acetyltransferase family.</text>
</comment>
<evidence type="ECO:0000256" key="3">
    <source>
        <dbReference type="ARBA" id="ARBA00023315"/>
    </source>
</evidence>
<evidence type="ECO:0000256" key="2">
    <source>
        <dbReference type="ARBA" id="ARBA00022679"/>
    </source>
</evidence>
<accession>A0ABV5KW41</accession>
<proteinExistence type="inferred from homology"/>
<evidence type="ECO:0000256" key="1">
    <source>
        <dbReference type="ARBA" id="ARBA00006383"/>
    </source>
</evidence>
<comment type="catalytic activity">
    <reaction evidence="4">
        <text>a 2-deoxystreptamine antibiotic + acetyl-CoA = an N(3)-acetyl-2-deoxystreptamine antibiotic + CoA + H(+)</text>
        <dbReference type="Rhea" id="RHEA:12665"/>
        <dbReference type="ChEBI" id="CHEBI:15378"/>
        <dbReference type="ChEBI" id="CHEBI:57287"/>
        <dbReference type="ChEBI" id="CHEBI:57288"/>
        <dbReference type="ChEBI" id="CHEBI:57921"/>
        <dbReference type="ChEBI" id="CHEBI:77452"/>
        <dbReference type="EC" id="2.3.1.81"/>
    </reaction>
</comment>
<keyword evidence="6" id="KW-1185">Reference proteome</keyword>
<dbReference type="SUPFAM" id="SSF110710">
    <property type="entry name" value="TTHA0583/YokD-like"/>
    <property type="match status" value="1"/>
</dbReference>
<keyword evidence="3 4" id="KW-0012">Acyltransferase</keyword>
<dbReference type="InterPro" id="IPR028345">
    <property type="entry name" value="Antibiotic_NAT-like"/>
</dbReference>
<sequence>MTFSEQHDPLSAVAIMDELLELGVCEGDTLIVHSSIKAFNRFLIGGAPALILGIEAAVGEEGTIVMPAHSGDLSDPAKWENPPVPQAWWSDIRENMPAFDRCLTPTYGIGTVAETFRKQTGTLRSGHPQVSFCARGPKAEWLTSGHAYDDGLGEQSPLAKLYEDDARVLLLGAGHSSNTSLHLAEYRARYGSKAFVSSSAPVFVDGNRQWRTFHDIALTTEDFEVIGDAFEKESGLTSCRNIGDAEVKLMPVRALVDFAVEWMEKYR</sequence>
<evidence type="ECO:0000256" key="4">
    <source>
        <dbReference type="RuleBase" id="RU365031"/>
    </source>
</evidence>
<keyword evidence="2 4" id="KW-0808">Transferase</keyword>
<evidence type="ECO:0000313" key="5">
    <source>
        <dbReference type="EMBL" id="MFB9328633.1"/>
    </source>
</evidence>
<dbReference type="InterPro" id="IPR003679">
    <property type="entry name" value="Amioglycoside_AcTrfase"/>
</dbReference>
<protein>
    <recommendedName>
        <fullName evidence="4">Aminoglycoside N(3)-acetyltransferase</fullName>
        <ecNumber evidence="4">2.3.1.-</ecNumber>
    </recommendedName>
</protein>
<dbReference type="PANTHER" id="PTHR11104">
    <property type="entry name" value="AMINOGLYCOSIDE N3-ACETYLTRANSFERASE"/>
    <property type="match status" value="1"/>
</dbReference>
<dbReference type="Proteomes" id="UP001589747">
    <property type="component" value="Unassembled WGS sequence"/>
</dbReference>